<evidence type="ECO:0000256" key="4">
    <source>
        <dbReference type="ARBA" id="ARBA00013106"/>
    </source>
</evidence>
<feature type="binding site" evidence="9">
    <location>
        <position position="226"/>
    </location>
    <ligand>
        <name>Mg(2+)</name>
        <dbReference type="ChEBI" id="CHEBI:18420"/>
        <label>1</label>
        <note>catalytic</note>
    </ligand>
</feature>
<evidence type="ECO:0000256" key="6">
    <source>
        <dbReference type="ARBA" id="ARBA00022723"/>
    </source>
</evidence>
<comment type="similarity">
    <text evidence="3">Belongs to the inositol monophosphatase superfamily.</text>
</comment>
<feature type="binding site" evidence="9">
    <location>
        <position position="103"/>
    </location>
    <ligand>
        <name>Mg(2+)</name>
        <dbReference type="ChEBI" id="CHEBI:18420"/>
        <label>1</label>
        <note>catalytic</note>
    </ligand>
</feature>
<dbReference type="FunFam" id="3.30.540.10:FF:000003">
    <property type="entry name" value="Inositol-1-monophosphatase"/>
    <property type="match status" value="1"/>
</dbReference>
<proteinExistence type="inferred from homology"/>
<dbReference type="Gene3D" id="3.40.190.80">
    <property type="match status" value="1"/>
</dbReference>
<dbReference type="GO" id="GO:0006020">
    <property type="term" value="P:inositol metabolic process"/>
    <property type="evidence" value="ECO:0007669"/>
    <property type="project" value="TreeGrafter"/>
</dbReference>
<dbReference type="PANTHER" id="PTHR20854">
    <property type="entry name" value="INOSITOL MONOPHOSPHATASE"/>
    <property type="match status" value="1"/>
</dbReference>
<name>A0A1H4M0F6_9HYPH</name>
<evidence type="ECO:0000313" key="11">
    <source>
        <dbReference type="Proteomes" id="UP000199064"/>
    </source>
</evidence>
<comment type="catalytic activity">
    <reaction evidence="1">
        <text>a myo-inositol phosphate + H2O = myo-inositol + phosphate</text>
        <dbReference type="Rhea" id="RHEA:24056"/>
        <dbReference type="ChEBI" id="CHEBI:15377"/>
        <dbReference type="ChEBI" id="CHEBI:17268"/>
        <dbReference type="ChEBI" id="CHEBI:43474"/>
        <dbReference type="ChEBI" id="CHEBI:84139"/>
        <dbReference type="EC" id="3.1.3.25"/>
    </reaction>
</comment>
<dbReference type="Pfam" id="PF00459">
    <property type="entry name" value="Inositol_P"/>
    <property type="match status" value="1"/>
</dbReference>
<evidence type="ECO:0000256" key="2">
    <source>
        <dbReference type="ARBA" id="ARBA00001946"/>
    </source>
</evidence>
<dbReference type="EC" id="3.1.3.25" evidence="4"/>
<evidence type="ECO:0000256" key="1">
    <source>
        <dbReference type="ARBA" id="ARBA00001033"/>
    </source>
</evidence>
<dbReference type="GO" id="GO:0046872">
    <property type="term" value="F:metal ion binding"/>
    <property type="evidence" value="ECO:0007669"/>
    <property type="project" value="UniProtKB-KW"/>
</dbReference>
<dbReference type="PRINTS" id="PR00377">
    <property type="entry name" value="IMPHPHTASES"/>
</dbReference>
<keyword evidence="7" id="KW-0378">Hydrolase</keyword>
<feature type="binding site" evidence="9">
    <location>
        <position position="84"/>
    </location>
    <ligand>
        <name>Mg(2+)</name>
        <dbReference type="ChEBI" id="CHEBI:18420"/>
        <label>1</label>
        <note>catalytic</note>
    </ligand>
</feature>
<evidence type="ECO:0000256" key="9">
    <source>
        <dbReference type="PIRSR" id="PIRSR600760-2"/>
    </source>
</evidence>
<protein>
    <recommendedName>
        <fullName evidence="5">Inositol-1-monophosphatase</fullName>
        <ecNumber evidence="4">3.1.3.25</ecNumber>
    </recommendedName>
</protein>
<dbReference type="Proteomes" id="UP000199064">
    <property type="component" value="Unassembled WGS sequence"/>
</dbReference>
<dbReference type="RefSeq" id="WP_090329367.1">
    <property type="nucleotide sequence ID" value="NZ_FNSL01000001.1"/>
</dbReference>
<dbReference type="PANTHER" id="PTHR20854:SF4">
    <property type="entry name" value="INOSITOL-1-MONOPHOSPHATASE-RELATED"/>
    <property type="match status" value="1"/>
</dbReference>
<keyword evidence="8 9" id="KW-0460">Magnesium</keyword>
<gene>
    <name evidence="10" type="ORF">SAMN05216452_3079</name>
</gene>
<dbReference type="GO" id="GO:0007165">
    <property type="term" value="P:signal transduction"/>
    <property type="evidence" value="ECO:0007669"/>
    <property type="project" value="TreeGrafter"/>
</dbReference>
<evidence type="ECO:0000313" key="10">
    <source>
        <dbReference type="EMBL" id="SEB76287.1"/>
    </source>
</evidence>
<dbReference type="AlphaFoldDB" id="A0A1H4M0F6"/>
<organism evidence="10 11">
    <name type="scientific">Nitratireductor aquibiodomus</name>
    <dbReference type="NCBI Taxonomy" id="204799"/>
    <lineage>
        <taxon>Bacteria</taxon>
        <taxon>Pseudomonadati</taxon>
        <taxon>Pseudomonadota</taxon>
        <taxon>Alphaproteobacteria</taxon>
        <taxon>Hyphomicrobiales</taxon>
        <taxon>Phyllobacteriaceae</taxon>
        <taxon>Nitratireductor</taxon>
    </lineage>
</organism>
<keyword evidence="6 9" id="KW-0479">Metal-binding</keyword>
<evidence type="ECO:0000256" key="8">
    <source>
        <dbReference type="ARBA" id="ARBA00022842"/>
    </source>
</evidence>
<evidence type="ECO:0000256" key="7">
    <source>
        <dbReference type="ARBA" id="ARBA00022801"/>
    </source>
</evidence>
<dbReference type="InterPro" id="IPR020583">
    <property type="entry name" value="Inositol_monoP_metal-BS"/>
</dbReference>
<dbReference type="SUPFAM" id="SSF56655">
    <property type="entry name" value="Carbohydrate phosphatase"/>
    <property type="match status" value="1"/>
</dbReference>
<evidence type="ECO:0000256" key="5">
    <source>
        <dbReference type="ARBA" id="ARBA00019784"/>
    </source>
</evidence>
<dbReference type="PROSITE" id="PS00629">
    <property type="entry name" value="IMP_1"/>
    <property type="match status" value="1"/>
</dbReference>
<accession>A0A1H4M0F6</accession>
<feature type="binding site" evidence="9">
    <location>
        <position position="100"/>
    </location>
    <ligand>
        <name>Mg(2+)</name>
        <dbReference type="ChEBI" id="CHEBI:18420"/>
        <label>1</label>
        <note>catalytic</note>
    </ligand>
</feature>
<comment type="cofactor">
    <cofactor evidence="2 9">
        <name>Mg(2+)</name>
        <dbReference type="ChEBI" id="CHEBI:18420"/>
    </cofactor>
</comment>
<sequence length="275" mass="28939">MTMTIQENRVSLSDTDLADRLGFAETMAKAAGAAALDYFTRRDELVIETKRNPQDLVSEADKKVEELIRAEIAKHFGSDGVLGEEYGLTEGTSGLTWVIDPIDGTSAFLNGMPNWCVSVGAAVDGEPVLGVIVAPCFDECYSARRGGGATLNGKPIRVADQLNLRNGVVGLGSNDRVAPADAARIVESLFRIGGTFIRNGSGALMLAYVAAGRLVGYAEPSMNAWDCMAGYCLVSEAGGTVLPFPRDGFHAPARVLAATGGSYAELEQISAIAQS</sequence>
<evidence type="ECO:0000256" key="3">
    <source>
        <dbReference type="ARBA" id="ARBA00009759"/>
    </source>
</evidence>
<dbReference type="Gene3D" id="3.30.540.10">
    <property type="entry name" value="Fructose-1,6-Bisphosphatase, subunit A, domain 1"/>
    <property type="match status" value="1"/>
</dbReference>
<dbReference type="GO" id="GO:0008934">
    <property type="term" value="F:inositol monophosphate 1-phosphatase activity"/>
    <property type="evidence" value="ECO:0007669"/>
    <property type="project" value="TreeGrafter"/>
</dbReference>
<dbReference type="EMBL" id="FNSL01000001">
    <property type="protein sequence ID" value="SEB76287.1"/>
    <property type="molecule type" value="Genomic_DNA"/>
</dbReference>
<keyword evidence="11" id="KW-1185">Reference proteome</keyword>
<reference evidence="11" key="1">
    <citation type="submission" date="2016-10" db="EMBL/GenBank/DDBJ databases">
        <authorList>
            <person name="Varghese N."/>
            <person name="Submissions S."/>
        </authorList>
    </citation>
    <scope>NUCLEOTIDE SEQUENCE [LARGE SCALE GENOMIC DNA]</scope>
    <source>
        <strain evidence="11">ES.061</strain>
    </source>
</reference>
<feature type="binding site" evidence="9">
    <location>
        <position position="102"/>
    </location>
    <ligand>
        <name>Mg(2+)</name>
        <dbReference type="ChEBI" id="CHEBI:18420"/>
        <label>1</label>
        <note>catalytic</note>
    </ligand>
</feature>
<dbReference type="InterPro" id="IPR000760">
    <property type="entry name" value="Inositol_monophosphatase-like"/>
</dbReference>